<feature type="compositionally biased region" description="Basic and acidic residues" evidence="1">
    <location>
        <begin position="144"/>
        <end position="162"/>
    </location>
</feature>
<accession>A0A9N7MFU6</accession>
<sequence length="162" mass="17227">SSHARPNIQPPHTDVDSCARQLHDAYSSWRAASRVRCSHASPTAFAIPTPAWHGSSALALHSCACARTLPPPPNFCACVPPARLSRTPLVSALLELSSRAPRVAPIAQVLQSPTAHPRAHAVLRVLLTSIAGSSSAHPRTPGAVRERPFLSRASRHDACHSL</sequence>
<organism evidence="2 3">
    <name type="scientific">Striga hermonthica</name>
    <name type="common">Purple witchweed</name>
    <name type="synonym">Buchnera hermonthica</name>
    <dbReference type="NCBI Taxonomy" id="68872"/>
    <lineage>
        <taxon>Eukaryota</taxon>
        <taxon>Viridiplantae</taxon>
        <taxon>Streptophyta</taxon>
        <taxon>Embryophyta</taxon>
        <taxon>Tracheophyta</taxon>
        <taxon>Spermatophyta</taxon>
        <taxon>Magnoliopsida</taxon>
        <taxon>eudicotyledons</taxon>
        <taxon>Gunneridae</taxon>
        <taxon>Pentapetalae</taxon>
        <taxon>asterids</taxon>
        <taxon>lamiids</taxon>
        <taxon>Lamiales</taxon>
        <taxon>Orobanchaceae</taxon>
        <taxon>Buchnereae</taxon>
        <taxon>Striga</taxon>
    </lineage>
</organism>
<evidence type="ECO:0000256" key="1">
    <source>
        <dbReference type="SAM" id="MobiDB-lite"/>
    </source>
</evidence>
<evidence type="ECO:0000313" key="3">
    <source>
        <dbReference type="Proteomes" id="UP001153555"/>
    </source>
</evidence>
<keyword evidence="3" id="KW-1185">Reference proteome</keyword>
<feature type="region of interest" description="Disordered" evidence="1">
    <location>
        <begin position="133"/>
        <end position="162"/>
    </location>
</feature>
<dbReference type="EMBL" id="CACSLK010000984">
    <property type="protein sequence ID" value="CAA0806557.1"/>
    <property type="molecule type" value="Genomic_DNA"/>
</dbReference>
<protein>
    <submittedName>
        <fullName evidence="2">Uncharacterized protein</fullName>
    </submittedName>
</protein>
<name>A0A9N7MFU6_STRHE</name>
<dbReference type="AlphaFoldDB" id="A0A9N7MFU6"/>
<gene>
    <name evidence="2" type="ORF">SHERM_09446</name>
</gene>
<evidence type="ECO:0000313" key="2">
    <source>
        <dbReference type="EMBL" id="CAA0806557.1"/>
    </source>
</evidence>
<feature type="non-terminal residue" evidence="2">
    <location>
        <position position="162"/>
    </location>
</feature>
<proteinExistence type="predicted"/>
<reference evidence="2" key="1">
    <citation type="submission" date="2019-12" db="EMBL/GenBank/DDBJ databases">
        <authorList>
            <person name="Scholes J."/>
        </authorList>
    </citation>
    <scope>NUCLEOTIDE SEQUENCE</scope>
</reference>
<comment type="caution">
    <text evidence="2">The sequence shown here is derived from an EMBL/GenBank/DDBJ whole genome shotgun (WGS) entry which is preliminary data.</text>
</comment>
<feature type="non-terminal residue" evidence="2">
    <location>
        <position position="1"/>
    </location>
</feature>
<dbReference type="Proteomes" id="UP001153555">
    <property type="component" value="Unassembled WGS sequence"/>
</dbReference>